<evidence type="ECO:0000256" key="2">
    <source>
        <dbReference type="ARBA" id="ARBA00008841"/>
    </source>
</evidence>
<keyword evidence="3" id="KW-0815">Transposition</keyword>
<accession>Q1RDI8</accession>
<dbReference type="KEGG" id="eci:UTI89_C1092"/>
<organism evidence="5 6">
    <name type="scientific">Escherichia coli (strain UTI89 / UPEC)</name>
    <dbReference type="NCBI Taxonomy" id="364106"/>
    <lineage>
        <taxon>Bacteria</taxon>
        <taxon>Pseudomonadati</taxon>
        <taxon>Pseudomonadota</taxon>
        <taxon>Gammaproteobacteria</taxon>
        <taxon>Enterobacterales</taxon>
        <taxon>Enterobacteriaceae</taxon>
        <taxon>Escherichia</taxon>
    </lineage>
</organism>
<dbReference type="Proteomes" id="UP000001952">
    <property type="component" value="Chromosome"/>
</dbReference>
<gene>
    <name evidence="5" type="ordered locus">UTI89_C1092</name>
</gene>
<dbReference type="Pfam" id="PF03400">
    <property type="entry name" value="DDE_Tnp_IS1"/>
    <property type="match status" value="1"/>
</dbReference>
<dbReference type="NCBIfam" id="NF033558">
    <property type="entry name" value="transpos_IS1"/>
    <property type="match status" value="1"/>
</dbReference>
<comment type="function">
    <text evidence="1">Absolutely required for transposition of IS1.</text>
</comment>
<dbReference type="InterPro" id="IPR005063">
    <property type="entry name" value="Transposase_27"/>
</dbReference>
<reference evidence="5 6" key="1">
    <citation type="journal article" date="2006" name="Proc. Natl. Acad. Sci. U.S.A.">
        <title>Identification of genes subject to positive selection in uropathogenic strains of Escherichia coli: a comparative genomics approach.</title>
        <authorList>
            <person name="Chen S.L."/>
            <person name="Hung C.S."/>
            <person name="Xu J."/>
            <person name="Reigstad C.S."/>
            <person name="Magrini V."/>
            <person name="Sabo A."/>
            <person name="Blasiar D."/>
            <person name="Bieri T."/>
            <person name="Meyer R.R."/>
            <person name="Ozersky P."/>
            <person name="Armstrong J.R."/>
            <person name="Fulton R.S."/>
            <person name="Latreille J.P."/>
            <person name="Spieth J."/>
            <person name="Hooton T.M."/>
            <person name="Mardis E.R."/>
            <person name="Hultgren S.J."/>
            <person name="Gordon J.I."/>
        </authorList>
    </citation>
    <scope>NUCLEOTIDE SEQUENCE [LARGE SCALE GENOMIC DNA]</scope>
    <source>
        <strain evidence="6">UTI89 / UPEC</strain>
    </source>
</reference>
<dbReference type="GO" id="GO:0004803">
    <property type="term" value="F:transposase activity"/>
    <property type="evidence" value="ECO:0007669"/>
    <property type="project" value="InterPro"/>
</dbReference>
<dbReference type="InterPro" id="IPR051354">
    <property type="entry name" value="Transposase_27_IS1"/>
</dbReference>
<sequence length="154" mass="18206">MTLICELDEQWSFVENKARQQWHWYAYNTKSGGVLAYTFGPRTDETCRELPEFLKPFSAGMITRDNRSSYTREMPQDKHLVGKVFTRRIERNNLTLRTHIKRPARKTICFLRSLEIYEKPLVHLSKTHVLLTGVITRASFAVFLPMNDNENRQR</sequence>
<name>Q1RDI8_ECOUT</name>
<evidence type="ECO:0000313" key="5">
    <source>
        <dbReference type="EMBL" id="ABE06576.1"/>
    </source>
</evidence>
<dbReference type="GO" id="GO:0006313">
    <property type="term" value="P:DNA transposition"/>
    <property type="evidence" value="ECO:0007669"/>
    <property type="project" value="InterPro"/>
</dbReference>
<evidence type="ECO:0000256" key="4">
    <source>
        <dbReference type="ARBA" id="ARBA00023172"/>
    </source>
</evidence>
<dbReference type="GO" id="GO:0003677">
    <property type="term" value="F:DNA binding"/>
    <property type="evidence" value="ECO:0007669"/>
    <property type="project" value="InterPro"/>
</dbReference>
<dbReference type="HOGENOM" id="CLU_076276_2_2_6"/>
<evidence type="ECO:0000256" key="1">
    <source>
        <dbReference type="ARBA" id="ARBA00004091"/>
    </source>
</evidence>
<protein>
    <submittedName>
        <fullName evidence="5">Putative transposase</fullName>
    </submittedName>
</protein>
<evidence type="ECO:0000313" key="6">
    <source>
        <dbReference type="Proteomes" id="UP000001952"/>
    </source>
</evidence>
<comment type="similarity">
    <text evidence="2">Belongs to the transposase 27 family.</text>
</comment>
<dbReference type="PANTHER" id="PTHR33293">
    <property type="entry name" value="INSERTION ELEMENT IS1 1 PROTEIN INSB-RELATED"/>
    <property type="match status" value="1"/>
</dbReference>
<dbReference type="AlphaFoldDB" id="Q1RDI8"/>
<proteinExistence type="inferred from homology"/>
<evidence type="ECO:0000256" key="3">
    <source>
        <dbReference type="ARBA" id="ARBA00022578"/>
    </source>
</evidence>
<dbReference type="PANTHER" id="PTHR33293:SF1">
    <property type="entry name" value="INSERTION ELEMENT IS1 1 PROTEIN INSB-RELATED"/>
    <property type="match status" value="1"/>
</dbReference>
<keyword evidence="4" id="KW-0233">DNA recombination</keyword>
<dbReference type="EMBL" id="CP000243">
    <property type="protein sequence ID" value="ABE06576.1"/>
    <property type="molecule type" value="Genomic_DNA"/>
</dbReference>